<keyword evidence="4" id="KW-1185">Reference proteome</keyword>
<evidence type="ECO:0000259" key="2">
    <source>
        <dbReference type="Pfam" id="PF20432"/>
    </source>
</evidence>
<evidence type="ECO:0000259" key="1">
    <source>
        <dbReference type="Pfam" id="PF09722"/>
    </source>
</evidence>
<reference evidence="3 4" key="1">
    <citation type="submission" date="2017-04" db="EMBL/GenBank/DDBJ databases">
        <authorList>
            <person name="Afonso C.L."/>
            <person name="Miller P.J."/>
            <person name="Scott M.A."/>
            <person name="Spackman E."/>
            <person name="Goraichik I."/>
            <person name="Dimitrov K.M."/>
            <person name="Suarez D.L."/>
            <person name="Swayne D.E."/>
        </authorList>
    </citation>
    <scope>NUCLEOTIDE SEQUENCE [LARGE SCALE GENOMIC DNA]</scope>
    <source>
        <strain evidence="3 4">B5P</strain>
    </source>
</reference>
<dbReference type="AlphaFoldDB" id="A0A1X7N917"/>
<feature type="domain" description="Antitoxin Xre/MbcA/ParS-like toxin-binding" evidence="1">
    <location>
        <begin position="75"/>
        <end position="123"/>
    </location>
</feature>
<name>A0A1X7N917_9HYPH</name>
<sequence>MSTALKLDHPLDTSVVAAKAVTRAADLLDVSGRDLAAIIGVSEASLSRMKRGDASFRLSGKPYELALLFVRLYRALDAIMGGDDAASRHWLRAENLALGGQPLARIRSIDGLTHVLAYLDARRAPV</sequence>
<dbReference type="Pfam" id="PF09722">
    <property type="entry name" value="Xre_MbcA_ParS_C"/>
    <property type="match status" value="1"/>
</dbReference>
<dbReference type="Proteomes" id="UP000193083">
    <property type="component" value="Unassembled WGS sequence"/>
</dbReference>
<dbReference type="Pfam" id="PF20432">
    <property type="entry name" value="Xre-like-HTH"/>
    <property type="match status" value="1"/>
</dbReference>
<evidence type="ECO:0000313" key="3">
    <source>
        <dbReference type="EMBL" id="SMH33547.1"/>
    </source>
</evidence>
<accession>A0A1X7N917</accession>
<organism evidence="3 4">
    <name type="scientific">Mesorhizobium australicum</name>
    <dbReference type="NCBI Taxonomy" id="536018"/>
    <lineage>
        <taxon>Bacteria</taxon>
        <taxon>Pseudomonadati</taxon>
        <taxon>Pseudomonadota</taxon>
        <taxon>Alphaproteobacteria</taxon>
        <taxon>Hyphomicrobiales</taxon>
        <taxon>Phyllobacteriaceae</taxon>
        <taxon>Mesorhizobium</taxon>
    </lineage>
</organism>
<evidence type="ECO:0000313" key="4">
    <source>
        <dbReference type="Proteomes" id="UP000193083"/>
    </source>
</evidence>
<dbReference type="RefSeq" id="WP_085463516.1">
    <property type="nucleotide sequence ID" value="NZ_FXBL01000004.1"/>
</dbReference>
<proteinExistence type="predicted"/>
<dbReference type="GO" id="GO:0003677">
    <property type="term" value="F:DNA binding"/>
    <property type="evidence" value="ECO:0007669"/>
    <property type="project" value="InterPro"/>
</dbReference>
<dbReference type="InterPro" id="IPR046847">
    <property type="entry name" value="Xre-like_HTH"/>
</dbReference>
<gene>
    <name evidence="3" type="ORF">SAMN02982922_1422</name>
</gene>
<feature type="domain" description="Antitoxin Xre-like helix-turn-helix" evidence="2">
    <location>
        <begin position="16"/>
        <end position="71"/>
    </location>
</feature>
<dbReference type="InterPro" id="IPR024467">
    <property type="entry name" value="Xre/MbcA/ParS-like_toxin-bd"/>
</dbReference>
<protein>
    <submittedName>
        <fullName evidence="3">RNA polymerase, sigma 54 subunit, RpoN/SigL</fullName>
    </submittedName>
</protein>
<dbReference type="EMBL" id="FXBL01000004">
    <property type="protein sequence ID" value="SMH33547.1"/>
    <property type="molecule type" value="Genomic_DNA"/>
</dbReference>
<dbReference type="OrthoDB" id="8481084at2"/>